<dbReference type="InterPro" id="IPR036691">
    <property type="entry name" value="Endo/exonu/phosph_ase_sf"/>
</dbReference>
<keyword evidence="3" id="KW-1185">Reference proteome</keyword>
<dbReference type="AlphaFoldDB" id="A0A9R1XX50"/>
<organism evidence="2 3">
    <name type="scientific">Lactuca sativa</name>
    <name type="common">Garden lettuce</name>
    <dbReference type="NCBI Taxonomy" id="4236"/>
    <lineage>
        <taxon>Eukaryota</taxon>
        <taxon>Viridiplantae</taxon>
        <taxon>Streptophyta</taxon>
        <taxon>Embryophyta</taxon>
        <taxon>Tracheophyta</taxon>
        <taxon>Spermatophyta</taxon>
        <taxon>Magnoliopsida</taxon>
        <taxon>eudicotyledons</taxon>
        <taxon>Gunneridae</taxon>
        <taxon>Pentapetalae</taxon>
        <taxon>asterids</taxon>
        <taxon>campanulids</taxon>
        <taxon>Asterales</taxon>
        <taxon>Asteraceae</taxon>
        <taxon>Cichorioideae</taxon>
        <taxon>Cichorieae</taxon>
        <taxon>Lactucinae</taxon>
        <taxon>Lactuca</taxon>
    </lineage>
</organism>
<dbReference type="EMBL" id="NBSK02000002">
    <property type="protein sequence ID" value="KAJ0223712.1"/>
    <property type="molecule type" value="Genomic_DNA"/>
</dbReference>
<dbReference type="Proteomes" id="UP000235145">
    <property type="component" value="Unassembled WGS sequence"/>
</dbReference>
<evidence type="ECO:0000313" key="2">
    <source>
        <dbReference type="EMBL" id="KAJ0223712.1"/>
    </source>
</evidence>
<sequence length="597" mass="68307">MSVAEIQNSPEAEMHVPRIIGDGEGAVMAGDESTHIHTLSTNDTEKVPLASHSDPLSLDLNKTINISEALSYHSTTNEACSSFSNEIDSTIRIGNELGFQISKEDDIVGRETRVADSNSIDTSGCWGSSNYECDFVNPTGFSGGIMSIWDPLVFCKSHSILKRHYIATSGIWKDVPGTTTFINEFEWGLYHFWRLQCGTICKRDFNQFISDVGLHEFHLGGRKFTYLREDGIKLSKLDRFLVCQNFINIQPNSSVTTLPREHSDHCPVLLKPFNADFGPSPFRFYNSWLNCKDFDKVFELAWINFHGYGAPDRYFLSKLKLLKEKIKEWRKEESQKETGALKQLKEQVDRWDLDAESRLLSLSEIEARREAKQKISELEHTKKIDLQQKEKVTWTSDPDSIKKEVYDFFRNKFHEPYPIRPKLISPLFKQLPAVQCIEIESPISIEEIKSSIWDCGAEKAPGLDGYTFKLSKKRWGSMQEDIVRYIKHFEVTGTFSQGYNSSFITLVPKVKDPITLADYRPISLIGCIYKIVAKILANRHKKVIGSIINEVQSTHISGRNIQDGSLIMNEIYNWARKTKKATFIFKIDFEKAFDTIN</sequence>
<name>A0A9R1XX50_LACSA</name>
<dbReference type="PANTHER" id="PTHR33710:SF64">
    <property type="entry name" value="ENDONUCLEASE_EXONUCLEASE_PHOSPHATASE DOMAIN-CONTAINING PROTEIN"/>
    <property type="match status" value="1"/>
</dbReference>
<dbReference type="PANTHER" id="PTHR33710">
    <property type="entry name" value="BNAC02G09200D PROTEIN"/>
    <property type="match status" value="1"/>
</dbReference>
<proteinExistence type="predicted"/>
<dbReference type="SUPFAM" id="SSF56219">
    <property type="entry name" value="DNase I-like"/>
    <property type="match status" value="1"/>
</dbReference>
<evidence type="ECO:0000259" key="1">
    <source>
        <dbReference type="Pfam" id="PF00078"/>
    </source>
</evidence>
<feature type="domain" description="Reverse transcriptase" evidence="1">
    <location>
        <begin position="511"/>
        <end position="597"/>
    </location>
</feature>
<evidence type="ECO:0000313" key="3">
    <source>
        <dbReference type="Proteomes" id="UP000235145"/>
    </source>
</evidence>
<accession>A0A9R1XX50</accession>
<reference evidence="2 3" key="1">
    <citation type="journal article" date="2017" name="Nat. Commun.">
        <title>Genome assembly with in vitro proximity ligation data and whole-genome triplication in lettuce.</title>
        <authorList>
            <person name="Reyes-Chin-Wo S."/>
            <person name="Wang Z."/>
            <person name="Yang X."/>
            <person name="Kozik A."/>
            <person name="Arikit S."/>
            <person name="Song C."/>
            <person name="Xia L."/>
            <person name="Froenicke L."/>
            <person name="Lavelle D.O."/>
            <person name="Truco M.J."/>
            <person name="Xia R."/>
            <person name="Zhu S."/>
            <person name="Xu C."/>
            <person name="Xu H."/>
            <person name="Xu X."/>
            <person name="Cox K."/>
            <person name="Korf I."/>
            <person name="Meyers B.C."/>
            <person name="Michelmore R.W."/>
        </authorList>
    </citation>
    <scope>NUCLEOTIDE SEQUENCE [LARGE SCALE GENOMIC DNA]</scope>
    <source>
        <strain evidence="3">cv. Salinas</strain>
        <tissue evidence="2">Seedlings</tissue>
    </source>
</reference>
<dbReference type="InterPro" id="IPR000477">
    <property type="entry name" value="RT_dom"/>
</dbReference>
<protein>
    <recommendedName>
        <fullName evidence="1">Reverse transcriptase domain-containing protein</fullName>
    </recommendedName>
</protein>
<dbReference type="Pfam" id="PF00078">
    <property type="entry name" value="RVT_1"/>
    <property type="match status" value="1"/>
</dbReference>
<comment type="caution">
    <text evidence="2">The sequence shown here is derived from an EMBL/GenBank/DDBJ whole genome shotgun (WGS) entry which is preliminary data.</text>
</comment>
<dbReference type="Gene3D" id="3.60.10.10">
    <property type="entry name" value="Endonuclease/exonuclease/phosphatase"/>
    <property type="match status" value="1"/>
</dbReference>
<gene>
    <name evidence="2" type="ORF">LSAT_V11C200085600</name>
</gene>